<geneLocation type="plastid" evidence="8"/>
<evidence type="ECO:0000256" key="2">
    <source>
        <dbReference type="ARBA" id="ARBA00008563"/>
    </source>
</evidence>
<keyword evidence="6 8" id="KW-0689">Ribosomal protein</keyword>
<dbReference type="PROSITE" id="PS01169">
    <property type="entry name" value="RIBOSOMAL_L21"/>
    <property type="match status" value="1"/>
</dbReference>
<accession>A0A2R4QQ35</accession>
<protein>
    <submittedName>
        <fullName evidence="8">50S ribosomal protein L21</fullName>
    </submittedName>
</protein>
<sequence length="106" mass="12492">MEYAIIEASGRQFWVEPKKFIEFNRLPLKVGSTIIIKRVLFVKKKADTFIGQPYLKNILLTGIISKHFLGPKVLVFKMKPKKKYRKKIGHRQKLTRLLINQIEIKL</sequence>
<dbReference type="GO" id="GO:0003735">
    <property type="term" value="F:structural constituent of ribosome"/>
    <property type="evidence" value="ECO:0007669"/>
    <property type="project" value="InterPro"/>
</dbReference>
<evidence type="ECO:0000256" key="6">
    <source>
        <dbReference type="ARBA" id="ARBA00022980"/>
    </source>
</evidence>
<keyword evidence="7" id="KW-0687">Ribonucleoprotein</keyword>
<dbReference type="GO" id="GO:0006412">
    <property type="term" value="P:translation"/>
    <property type="evidence" value="ECO:0007669"/>
    <property type="project" value="InterPro"/>
</dbReference>
<dbReference type="GO" id="GO:0019843">
    <property type="term" value="F:rRNA binding"/>
    <property type="evidence" value="ECO:0007669"/>
    <property type="project" value="UniProtKB-KW"/>
</dbReference>
<evidence type="ECO:0000256" key="3">
    <source>
        <dbReference type="ARBA" id="ARBA00022640"/>
    </source>
</evidence>
<reference evidence="8" key="1">
    <citation type="submission" date="2018-02" db="EMBL/GenBank/DDBJ databases">
        <title>The complete organellar genomes of Fucus spiralis (Fucaeae, Phaeophyceae) from California, USA.</title>
        <authorList>
            <person name="Hughey J.R."/>
        </authorList>
    </citation>
    <scope>NUCLEOTIDE SEQUENCE</scope>
</reference>
<evidence type="ECO:0000256" key="7">
    <source>
        <dbReference type="ARBA" id="ARBA00023274"/>
    </source>
</evidence>
<keyword evidence="4" id="KW-0699">rRNA-binding</keyword>
<dbReference type="PANTHER" id="PTHR21349:SF7">
    <property type="entry name" value="LARGE RIBOSOMAL SUBUNIT PROTEIN BL21C"/>
    <property type="match status" value="1"/>
</dbReference>
<keyword evidence="3 8" id="KW-0934">Plastid</keyword>
<proteinExistence type="inferred from homology"/>
<dbReference type="SUPFAM" id="SSF141091">
    <property type="entry name" value="L21p-like"/>
    <property type="match status" value="1"/>
</dbReference>
<organism evidence="8">
    <name type="scientific">Fucus spiralis</name>
    <dbReference type="NCBI Taxonomy" id="87149"/>
    <lineage>
        <taxon>Eukaryota</taxon>
        <taxon>Sar</taxon>
        <taxon>Stramenopiles</taxon>
        <taxon>Ochrophyta</taxon>
        <taxon>PX clade</taxon>
        <taxon>Phaeophyceae</taxon>
        <taxon>Fucales</taxon>
        <taxon>Fucaceae</taxon>
        <taxon>Fucus</taxon>
    </lineage>
</organism>
<dbReference type="AlphaFoldDB" id="A0A2R4QQ35"/>
<keyword evidence="5" id="KW-0694">RNA-binding</keyword>
<dbReference type="EMBL" id="MG922855">
    <property type="protein sequence ID" value="AVZ00676.1"/>
    <property type="molecule type" value="Genomic_DNA"/>
</dbReference>
<dbReference type="GO" id="GO:0009536">
    <property type="term" value="C:plastid"/>
    <property type="evidence" value="ECO:0007669"/>
    <property type="project" value="UniProtKB-SubCell"/>
</dbReference>
<evidence type="ECO:0000256" key="4">
    <source>
        <dbReference type="ARBA" id="ARBA00022730"/>
    </source>
</evidence>
<dbReference type="InterPro" id="IPR001787">
    <property type="entry name" value="Ribosomal_bL21"/>
</dbReference>
<dbReference type="InterPro" id="IPR028909">
    <property type="entry name" value="bL21-like"/>
</dbReference>
<evidence type="ECO:0000256" key="5">
    <source>
        <dbReference type="ARBA" id="ARBA00022884"/>
    </source>
</evidence>
<dbReference type="GO" id="GO:0005762">
    <property type="term" value="C:mitochondrial large ribosomal subunit"/>
    <property type="evidence" value="ECO:0007669"/>
    <property type="project" value="TreeGrafter"/>
</dbReference>
<name>A0A2R4QQ35_9PHAE</name>
<evidence type="ECO:0000256" key="1">
    <source>
        <dbReference type="ARBA" id="ARBA00004474"/>
    </source>
</evidence>
<evidence type="ECO:0000313" key="8">
    <source>
        <dbReference type="EMBL" id="AVZ00676.1"/>
    </source>
</evidence>
<dbReference type="HAMAP" id="MF_01363">
    <property type="entry name" value="Ribosomal_bL21"/>
    <property type="match status" value="1"/>
</dbReference>
<comment type="subcellular location">
    <subcellularLocation>
        <location evidence="1">Plastid</location>
    </subcellularLocation>
</comment>
<dbReference type="InterPro" id="IPR018258">
    <property type="entry name" value="Ribosomal_bL21_CS"/>
</dbReference>
<dbReference type="NCBIfam" id="TIGR00061">
    <property type="entry name" value="L21"/>
    <property type="match status" value="1"/>
</dbReference>
<dbReference type="PANTHER" id="PTHR21349">
    <property type="entry name" value="50S RIBOSOMAL PROTEIN L21"/>
    <property type="match status" value="1"/>
</dbReference>
<dbReference type="Pfam" id="PF00829">
    <property type="entry name" value="Ribosomal_L21p"/>
    <property type="match status" value="1"/>
</dbReference>
<comment type="similarity">
    <text evidence="2">Belongs to the bacterial ribosomal protein bL21 family.</text>
</comment>
<dbReference type="InterPro" id="IPR036164">
    <property type="entry name" value="bL21-like_sf"/>
</dbReference>
<gene>
    <name evidence="8" type="primary">rpl21</name>
</gene>